<reference evidence="1 2" key="1">
    <citation type="journal article" date="2016" name="Nat. Commun.">
        <title>Thousands of microbial genomes shed light on interconnected biogeochemical processes in an aquifer system.</title>
        <authorList>
            <person name="Anantharaman K."/>
            <person name="Brown C.T."/>
            <person name="Hug L.A."/>
            <person name="Sharon I."/>
            <person name="Castelle C.J."/>
            <person name="Probst A.J."/>
            <person name="Thomas B.C."/>
            <person name="Singh A."/>
            <person name="Wilkins M.J."/>
            <person name="Karaoz U."/>
            <person name="Brodie E.L."/>
            <person name="Williams K.H."/>
            <person name="Hubbard S.S."/>
            <person name="Banfield J.F."/>
        </authorList>
    </citation>
    <scope>NUCLEOTIDE SEQUENCE [LARGE SCALE GENOMIC DNA]</scope>
</reference>
<dbReference type="InterPro" id="IPR024078">
    <property type="entry name" value="LmbE-like_dom_sf"/>
</dbReference>
<dbReference type="Pfam" id="PF02585">
    <property type="entry name" value="PIG-L"/>
    <property type="match status" value="1"/>
</dbReference>
<name>A0A1F5GI93_9BACT</name>
<evidence type="ECO:0000313" key="1">
    <source>
        <dbReference type="EMBL" id="OGD91603.1"/>
    </source>
</evidence>
<dbReference type="STRING" id="1797716.A3D07_01475"/>
<dbReference type="EMBL" id="MFBF01000015">
    <property type="protein sequence ID" value="OGD91603.1"/>
    <property type="molecule type" value="Genomic_DNA"/>
</dbReference>
<evidence type="ECO:0000313" key="2">
    <source>
        <dbReference type="Proteomes" id="UP000177124"/>
    </source>
</evidence>
<dbReference type="PANTHER" id="PTHR12993">
    <property type="entry name" value="N-ACETYLGLUCOSAMINYL-PHOSPHATIDYLINOSITOL DE-N-ACETYLASE-RELATED"/>
    <property type="match status" value="1"/>
</dbReference>
<accession>A0A1F5GI93</accession>
<dbReference type="SUPFAM" id="SSF102588">
    <property type="entry name" value="LmbE-like"/>
    <property type="match status" value="1"/>
</dbReference>
<proteinExistence type="predicted"/>
<dbReference type="Gene3D" id="3.40.50.10320">
    <property type="entry name" value="LmbE-like"/>
    <property type="match status" value="1"/>
</dbReference>
<organism evidence="1 2">
    <name type="scientific">Candidatus Curtissbacteria bacterium RIFCSPHIGHO2_02_FULL_42_15</name>
    <dbReference type="NCBI Taxonomy" id="1797716"/>
    <lineage>
        <taxon>Bacteria</taxon>
        <taxon>Candidatus Curtissiibacteriota</taxon>
    </lineage>
</organism>
<dbReference type="InterPro" id="IPR003737">
    <property type="entry name" value="GlcNAc_PI_deacetylase-related"/>
</dbReference>
<dbReference type="AlphaFoldDB" id="A0A1F5GI93"/>
<dbReference type="Proteomes" id="UP000177124">
    <property type="component" value="Unassembled WGS sequence"/>
</dbReference>
<protein>
    <recommendedName>
        <fullName evidence="3">GlcNAc-PI de-N-acetylase</fullName>
    </recommendedName>
</protein>
<sequence length="236" mass="26125">MDFKKQRLLVIAPHPDDDVIGCGGLIAKIKEAGGSVFVLFLTVGDTRDFTKEGLSTAKERIAEIEAVAKFLKYDDWDLAFKGNDYHLRLDTLGQKALMDVIERESKVAIEKVKPTIIAFTSPESYNQDHRIAAYAAHASARPQPKGAKHFVETVISYEEPADGWTTAKNPHPNFFVKLSEENLAKKAEAIALYKSQDRPFPNMRSKETIDALAKLRGSQSGVNLAEGFVAYRIGGN</sequence>
<gene>
    <name evidence="1" type="ORF">A3D07_01475</name>
</gene>
<dbReference type="GO" id="GO:0016811">
    <property type="term" value="F:hydrolase activity, acting on carbon-nitrogen (but not peptide) bonds, in linear amides"/>
    <property type="evidence" value="ECO:0007669"/>
    <property type="project" value="TreeGrafter"/>
</dbReference>
<dbReference type="PANTHER" id="PTHR12993:SF11">
    <property type="entry name" value="N-ACETYLGLUCOSAMINYL-PHOSPHATIDYLINOSITOL DE-N-ACETYLASE"/>
    <property type="match status" value="1"/>
</dbReference>
<comment type="caution">
    <text evidence="1">The sequence shown here is derived from an EMBL/GenBank/DDBJ whole genome shotgun (WGS) entry which is preliminary data.</text>
</comment>
<evidence type="ECO:0008006" key="3">
    <source>
        <dbReference type="Google" id="ProtNLM"/>
    </source>
</evidence>